<evidence type="ECO:0000256" key="1">
    <source>
        <dbReference type="ARBA" id="ARBA00012220"/>
    </source>
</evidence>
<dbReference type="SUPFAM" id="SSF55931">
    <property type="entry name" value="Glutamine synthetase/guanido kinase"/>
    <property type="match status" value="1"/>
</dbReference>
<organism evidence="6 7">
    <name type="scientific">Streptococcus cristatus AS 1.3089</name>
    <dbReference type="NCBI Taxonomy" id="1302863"/>
    <lineage>
        <taxon>Bacteria</taxon>
        <taxon>Bacillati</taxon>
        <taxon>Bacillota</taxon>
        <taxon>Bacilli</taxon>
        <taxon>Lactobacillales</taxon>
        <taxon>Streptococcaceae</taxon>
        <taxon>Streptococcus</taxon>
    </lineage>
</organism>
<proteinExistence type="predicted"/>
<keyword evidence="7" id="KW-1185">Reference proteome</keyword>
<accession>A0ABN4B7R0</accession>
<dbReference type="InterPro" id="IPR014746">
    <property type="entry name" value="Gln_synth/guanido_kin_cat_dom"/>
</dbReference>
<keyword evidence="3" id="KW-0547">Nucleotide-binding</keyword>
<dbReference type="InterPro" id="IPR035434">
    <property type="entry name" value="GCL_bact_plant"/>
</dbReference>
<dbReference type="EMBL" id="CP004409">
    <property type="protein sequence ID" value="AGK70262.1"/>
    <property type="molecule type" value="Genomic_DNA"/>
</dbReference>
<name>A0ABN4B7R0_STRCR</name>
<evidence type="ECO:0000256" key="4">
    <source>
        <dbReference type="ARBA" id="ARBA00022840"/>
    </source>
</evidence>
<evidence type="ECO:0000256" key="3">
    <source>
        <dbReference type="ARBA" id="ARBA00022741"/>
    </source>
</evidence>
<dbReference type="Pfam" id="PF04107">
    <property type="entry name" value="GCS2"/>
    <property type="match status" value="1"/>
</dbReference>
<protein>
    <recommendedName>
        <fullName evidence="1">glutamate--cysteine ligase</fullName>
        <ecNumber evidence="1">6.3.2.2</ecNumber>
    </recommendedName>
</protein>
<keyword evidence="4" id="KW-0067">ATP-binding</keyword>
<dbReference type="Proteomes" id="UP000013306">
    <property type="component" value="Chromosome"/>
</dbReference>
<evidence type="ECO:0000256" key="5">
    <source>
        <dbReference type="ARBA" id="ARBA00048819"/>
    </source>
</evidence>
<comment type="catalytic activity">
    <reaction evidence="5">
        <text>L-cysteine + L-glutamate + ATP = gamma-L-glutamyl-L-cysteine + ADP + phosphate + H(+)</text>
        <dbReference type="Rhea" id="RHEA:13285"/>
        <dbReference type="ChEBI" id="CHEBI:15378"/>
        <dbReference type="ChEBI" id="CHEBI:29985"/>
        <dbReference type="ChEBI" id="CHEBI:30616"/>
        <dbReference type="ChEBI" id="CHEBI:35235"/>
        <dbReference type="ChEBI" id="CHEBI:43474"/>
        <dbReference type="ChEBI" id="CHEBI:58173"/>
        <dbReference type="ChEBI" id="CHEBI:456216"/>
        <dbReference type="EC" id="6.3.2.2"/>
    </reaction>
</comment>
<sequence>MREGEEMQDSIDILKERYLTNIKENPDLYIGIELEFPIVNLEGGATDTRVTKELLARLNSDYSFIVERRDLDGNPIQLKASDSEDRILFEVSYNILEFAFEKAKIIQEVEIRFNHYLDIIQQILRKDHHELQGHGLHPFWKENDNQPVKYPRYQMLMQYLALSEKIGGDFFHRHPDYGGYICGSQVQLDVSRANFIQVINAFNQIEAAKAYFFANSELITEDFQTKIARDRFWEESMHGLLVENVGVNPYDFKNEEDFFNYLNHTAIFNAEREGDTYYFPPIAAGEYLKQGQIKGYNLSGRESLVSPRSDDFYYHRSYQYQDLTTRGTIEFRSTCAQPLNRTFAPAAFHLGLLANLEEVTAYLKDCDFFKLEGRAYKDLRRKYSQIDLTQTEQDAIRSFASDLLQLAIKGLKMRKKGEERYLFPLVNEV</sequence>
<evidence type="ECO:0000313" key="7">
    <source>
        <dbReference type="Proteomes" id="UP000013306"/>
    </source>
</evidence>
<dbReference type="PANTHER" id="PTHR34378:SF1">
    <property type="entry name" value="GLUTAMATE--CYSTEINE LIGASE, CHLOROPLASTIC"/>
    <property type="match status" value="1"/>
</dbReference>
<dbReference type="PANTHER" id="PTHR34378">
    <property type="entry name" value="GLUTAMATE--CYSTEINE LIGASE, CHLOROPLASTIC"/>
    <property type="match status" value="1"/>
</dbReference>
<evidence type="ECO:0000256" key="2">
    <source>
        <dbReference type="ARBA" id="ARBA00022598"/>
    </source>
</evidence>
<dbReference type="Gene3D" id="3.30.590.20">
    <property type="match status" value="1"/>
</dbReference>
<evidence type="ECO:0000313" key="6">
    <source>
        <dbReference type="EMBL" id="AGK70262.1"/>
    </source>
</evidence>
<dbReference type="EC" id="6.3.2.2" evidence="1"/>
<gene>
    <name evidence="6" type="ORF">I872_00625</name>
</gene>
<keyword evidence="2" id="KW-0436">Ligase</keyword>
<dbReference type="InterPro" id="IPR006336">
    <property type="entry name" value="GCS2"/>
</dbReference>
<reference evidence="6 7" key="1">
    <citation type="journal article" date="2013" name="Genome Announc.">
        <title>Complete Genome Sequence of an Oral Commensal, Streptococcus oligofermentans Strain AS 1.3089.</title>
        <authorList>
            <person name="Tong H."/>
            <person name="Shang N."/>
            <person name="Liu L."/>
            <person name="Wang X."/>
            <person name="Cai J."/>
            <person name="Dong X."/>
        </authorList>
    </citation>
    <scope>NUCLEOTIDE SEQUENCE [LARGE SCALE GENOMIC DNA]</scope>
    <source>
        <strain evidence="6 7">AS 1.3089</strain>
    </source>
</reference>